<reference evidence="3 4" key="1">
    <citation type="submission" date="2024-03" db="EMBL/GenBank/DDBJ databases">
        <title>Aureococcus anophagefferens CCMP1851 and Kratosvirus quantuckense: Draft genome of a second virus-susceptible host strain in the model system.</title>
        <authorList>
            <person name="Chase E."/>
            <person name="Truchon A.R."/>
            <person name="Schepens W."/>
            <person name="Wilhelm S.W."/>
        </authorList>
    </citation>
    <scope>NUCLEOTIDE SEQUENCE [LARGE SCALE GENOMIC DNA]</scope>
    <source>
        <strain evidence="3 4">CCMP1851</strain>
    </source>
</reference>
<dbReference type="SUPFAM" id="SSF48097">
    <property type="entry name" value="Regulator of G-protein signaling, RGS"/>
    <property type="match status" value="1"/>
</dbReference>
<dbReference type="PROSITE" id="PS50132">
    <property type="entry name" value="RGS"/>
    <property type="match status" value="1"/>
</dbReference>
<dbReference type="CDD" id="cd07440">
    <property type="entry name" value="RGS"/>
    <property type="match status" value="1"/>
</dbReference>
<dbReference type="PANTHER" id="PTHR11635">
    <property type="entry name" value="CAMP-DEPENDENT PROTEIN KINASE REGULATORY CHAIN"/>
    <property type="match status" value="1"/>
</dbReference>
<dbReference type="Proteomes" id="UP001363151">
    <property type="component" value="Unassembled WGS sequence"/>
</dbReference>
<gene>
    <name evidence="3" type="ORF">SO694_00007530</name>
</gene>
<proteinExistence type="predicted"/>
<evidence type="ECO:0008006" key="5">
    <source>
        <dbReference type="Google" id="ProtNLM"/>
    </source>
</evidence>
<accession>A0ABR1GB03</accession>
<evidence type="ECO:0000259" key="1">
    <source>
        <dbReference type="PROSITE" id="PS50042"/>
    </source>
</evidence>
<evidence type="ECO:0000313" key="4">
    <source>
        <dbReference type="Proteomes" id="UP001363151"/>
    </source>
</evidence>
<keyword evidence="4" id="KW-1185">Reference proteome</keyword>
<dbReference type="SMART" id="SM00100">
    <property type="entry name" value="cNMP"/>
    <property type="match status" value="2"/>
</dbReference>
<dbReference type="InterPro" id="IPR014710">
    <property type="entry name" value="RmlC-like_jellyroll"/>
</dbReference>
<dbReference type="EMBL" id="JBBJCI010000037">
    <property type="protein sequence ID" value="KAK7250385.1"/>
    <property type="molecule type" value="Genomic_DNA"/>
</dbReference>
<feature type="domain" description="Cyclic nucleotide-binding" evidence="1">
    <location>
        <begin position="329"/>
        <end position="430"/>
    </location>
</feature>
<dbReference type="InterPro" id="IPR036305">
    <property type="entry name" value="RGS_sf"/>
</dbReference>
<sequence length="655" mass="72416">MGGAHGSTAKEAKEAESMIETLDMTPLLKDIEPDAALKVICPLFVRMKIKEEESIYGPKSMQPDDMCVVESGALRLLTKHGIPGQEGGTELHRYGAGDVLGATQMAQGIESVTAAKQKGGKNAAKNVHDNSPTDVLACSGHDVVLLVFSLEVYEKYILDGQEPAHEKFRENIATLTHDNCSKWLRRFNFFDSLDQQQLTLLAQIGTFLSLGPEVEILKQGTVASAFYILLHGTLQVSLSDDKTEKKDLGTLQSGALFGESALLGDLGASGRRGLKVSASVFTQTQCLVLKFNGVDFKQFLKMHPHCQTGIEQVMKLRDMGRLQALQLPIFEGLSQSRLAVVLQNMETITFGSNDYIFSCGDKGDFFYVLLQGVITITDDDDQVLAKITRQGEYFGEMALVSEAPRNASAIATESSTCARLSAAQFRSAFMYSPVASAEFELKAMREKSSCNAVLSHPFTSAAFKAFLETEHAEENYLFWDAVRRYRTEALELVAKAKKTADAIKESPEDAQEVLNQAALNLGFLAGNINDLYVDTSSKHQVNLPNKMVKAIAKKIESAKETDDLETTNVTPYMFDDAQSEIVKMLEQDNLKRFAQTQQFESVLDDLGSYIMAKEEHNLNLEAMRMPSTQEIDKKRSIYHTEATKFRKEFQGSMLG</sequence>
<evidence type="ECO:0000259" key="2">
    <source>
        <dbReference type="PROSITE" id="PS50132"/>
    </source>
</evidence>
<dbReference type="Pfam" id="PF00615">
    <property type="entry name" value="RGS"/>
    <property type="match status" value="1"/>
</dbReference>
<name>A0ABR1GB03_AURAN</name>
<dbReference type="Gene3D" id="1.10.167.10">
    <property type="entry name" value="Regulator of G-protein Signalling 4, domain 2"/>
    <property type="match status" value="1"/>
</dbReference>
<protein>
    <recommendedName>
        <fullName evidence="5">Cyclic nucleotide-binding domain-containing protein</fullName>
    </recommendedName>
</protein>
<organism evidence="3 4">
    <name type="scientific">Aureococcus anophagefferens</name>
    <name type="common">Harmful bloom alga</name>
    <dbReference type="NCBI Taxonomy" id="44056"/>
    <lineage>
        <taxon>Eukaryota</taxon>
        <taxon>Sar</taxon>
        <taxon>Stramenopiles</taxon>
        <taxon>Ochrophyta</taxon>
        <taxon>Pelagophyceae</taxon>
        <taxon>Pelagomonadales</taxon>
        <taxon>Pelagomonadaceae</taxon>
        <taxon>Aureococcus</taxon>
    </lineage>
</organism>
<evidence type="ECO:0000313" key="3">
    <source>
        <dbReference type="EMBL" id="KAK7250385.1"/>
    </source>
</evidence>
<dbReference type="InterPro" id="IPR050503">
    <property type="entry name" value="cAMP-dep_PK_reg_su-like"/>
</dbReference>
<dbReference type="InterPro" id="IPR044926">
    <property type="entry name" value="RGS_subdomain_2"/>
</dbReference>
<dbReference type="SMART" id="SM00315">
    <property type="entry name" value="RGS"/>
    <property type="match status" value="1"/>
</dbReference>
<dbReference type="PROSITE" id="PS50042">
    <property type="entry name" value="CNMP_BINDING_3"/>
    <property type="match status" value="2"/>
</dbReference>
<dbReference type="InterPro" id="IPR000595">
    <property type="entry name" value="cNMP-bd_dom"/>
</dbReference>
<dbReference type="Pfam" id="PF00027">
    <property type="entry name" value="cNMP_binding"/>
    <property type="match status" value="2"/>
</dbReference>
<comment type="caution">
    <text evidence="3">The sequence shown here is derived from an EMBL/GenBank/DDBJ whole genome shotgun (WGS) entry which is preliminary data.</text>
</comment>
<dbReference type="SUPFAM" id="SSF51206">
    <property type="entry name" value="cAMP-binding domain-like"/>
    <property type="match status" value="2"/>
</dbReference>
<dbReference type="PANTHER" id="PTHR11635:SF152">
    <property type="entry name" value="CAMP-DEPENDENT PROTEIN KINASE TYPE I REGULATORY SUBUNIT-RELATED"/>
    <property type="match status" value="1"/>
</dbReference>
<feature type="domain" description="RGS" evidence="2">
    <location>
        <begin position="449"/>
        <end position="603"/>
    </location>
</feature>
<dbReference type="InterPro" id="IPR016137">
    <property type="entry name" value="RGS"/>
</dbReference>
<dbReference type="Gene3D" id="2.60.120.10">
    <property type="entry name" value="Jelly Rolls"/>
    <property type="match status" value="3"/>
</dbReference>
<dbReference type="PRINTS" id="PR00103">
    <property type="entry name" value="CAMPKINASE"/>
</dbReference>
<dbReference type="CDD" id="cd00038">
    <property type="entry name" value="CAP_ED"/>
    <property type="match status" value="2"/>
</dbReference>
<feature type="domain" description="Cyclic nucleotide-binding" evidence="1">
    <location>
        <begin position="189"/>
        <end position="300"/>
    </location>
</feature>
<dbReference type="InterPro" id="IPR018490">
    <property type="entry name" value="cNMP-bd_dom_sf"/>
</dbReference>